<protein>
    <submittedName>
        <fullName evidence="5">Polysaccharide export protein</fullName>
    </submittedName>
</protein>
<dbReference type="InterPro" id="IPR019554">
    <property type="entry name" value="Soluble_ligand-bd"/>
</dbReference>
<accession>A0A857C2C9</accession>
<feature type="signal peptide" evidence="2">
    <location>
        <begin position="1"/>
        <end position="20"/>
    </location>
</feature>
<evidence type="ECO:0000259" key="3">
    <source>
        <dbReference type="Pfam" id="PF02563"/>
    </source>
</evidence>
<dbReference type="PANTHER" id="PTHR33619">
    <property type="entry name" value="POLYSACCHARIDE EXPORT PROTEIN GFCE-RELATED"/>
    <property type="match status" value="1"/>
</dbReference>
<dbReference type="EMBL" id="CP046908">
    <property type="protein sequence ID" value="QGZ33136.1"/>
    <property type="molecule type" value="Genomic_DNA"/>
</dbReference>
<dbReference type="AlphaFoldDB" id="A0A857C2C9"/>
<dbReference type="GO" id="GO:0015159">
    <property type="term" value="F:polysaccharide transmembrane transporter activity"/>
    <property type="evidence" value="ECO:0007669"/>
    <property type="project" value="InterPro"/>
</dbReference>
<dbReference type="Pfam" id="PF10531">
    <property type="entry name" value="SLBB"/>
    <property type="match status" value="1"/>
</dbReference>
<evidence type="ECO:0000259" key="4">
    <source>
        <dbReference type="Pfam" id="PF10531"/>
    </source>
</evidence>
<proteinExistence type="predicted"/>
<feature type="chain" id="PRO_5032316061" evidence="2">
    <location>
        <begin position="21"/>
        <end position="185"/>
    </location>
</feature>
<feature type="domain" description="Polysaccharide export protein N-terminal" evidence="3">
    <location>
        <begin position="34"/>
        <end position="106"/>
    </location>
</feature>
<dbReference type="Gene3D" id="3.10.560.10">
    <property type="entry name" value="Outer membrane lipoprotein wza domain like"/>
    <property type="match status" value="1"/>
</dbReference>
<dbReference type="Pfam" id="PF02563">
    <property type="entry name" value="Poly_export"/>
    <property type="match status" value="1"/>
</dbReference>
<organism evidence="5 6">
    <name type="scientific">Stappia indica</name>
    <dbReference type="NCBI Taxonomy" id="538381"/>
    <lineage>
        <taxon>Bacteria</taxon>
        <taxon>Pseudomonadati</taxon>
        <taxon>Pseudomonadota</taxon>
        <taxon>Alphaproteobacteria</taxon>
        <taxon>Hyphomicrobiales</taxon>
        <taxon>Stappiaceae</taxon>
        <taxon>Stappia</taxon>
    </lineage>
</organism>
<keyword evidence="1 2" id="KW-0732">Signal</keyword>
<dbReference type="Gene3D" id="3.30.1950.10">
    <property type="entry name" value="wza like domain"/>
    <property type="match status" value="1"/>
</dbReference>
<evidence type="ECO:0000313" key="6">
    <source>
        <dbReference type="Proteomes" id="UP000435648"/>
    </source>
</evidence>
<reference evidence="5 6" key="1">
    <citation type="submission" date="2019-12" db="EMBL/GenBank/DDBJ databases">
        <title>The genome of Stappia indica PHM037.</title>
        <authorList>
            <person name="Kacar D."/>
            <person name="Galan B."/>
            <person name="Canedo L."/>
            <person name="Rodriguez P."/>
            <person name="de la Calle F."/>
            <person name="Garcia J.L."/>
        </authorList>
    </citation>
    <scope>NUCLEOTIDE SEQUENCE [LARGE SCALE GENOMIC DNA]</scope>
    <source>
        <strain evidence="5 6">PHM037</strain>
    </source>
</reference>
<dbReference type="InterPro" id="IPR049712">
    <property type="entry name" value="Poly_export"/>
</dbReference>
<evidence type="ECO:0000313" key="5">
    <source>
        <dbReference type="EMBL" id="QGZ33136.1"/>
    </source>
</evidence>
<dbReference type="PROSITE" id="PS51257">
    <property type="entry name" value="PROKAR_LIPOPROTEIN"/>
    <property type="match status" value="1"/>
</dbReference>
<dbReference type="Proteomes" id="UP000435648">
    <property type="component" value="Chromosome"/>
</dbReference>
<sequence length="185" mass="20275">MFTRLIAVLCLALTVAACSGYRQPPTAFHDILTKPYRLDSSDVLRVIVFGQQDLNNTYTVDQAGYIAMPLIGSVAARGLTVRELEAQITNRLKNGYLRDPDVSVEVATYRPVFVMGEVTNAGQYPYVAGMTAQNAIATAGGFTPRGQQNSVDITRQINGEVISGRVPITDPVRPGDTIYVRERFF</sequence>
<name>A0A857C2C9_9HYPH</name>
<dbReference type="OrthoDB" id="197007at2"/>
<dbReference type="InterPro" id="IPR003715">
    <property type="entry name" value="Poly_export_N"/>
</dbReference>
<dbReference type="RefSeq" id="WP_158192164.1">
    <property type="nucleotide sequence ID" value="NZ_CP046908.1"/>
</dbReference>
<evidence type="ECO:0000256" key="1">
    <source>
        <dbReference type="ARBA" id="ARBA00022729"/>
    </source>
</evidence>
<dbReference type="PANTHER" id="PTHR33619:SF3">
    <property type="entry name" value="POLYSACCHARIDE EXPORT PROTEIN GFCE-RELATED"/>
    <property type="match status" value="1"/>
</dbReference>
<gene>
    <name evidence="5" type="ORF">GH266_00610</name>
</gene>
<dbReference type="KEGG" id="siw:GH266_00610"/>
<evidence type="ECO:0000256" key="2">
    <source>
        <dbReference type="SAM" id="SignalP"/>
    </source>
</evidence>
<feature type="domain" description="Soluble ligand binding" evidence="4">
    <location>
        <begin position="112"/>
        <end position="162"/>
    </location>
</feature>